<evidence type="ECO:0000256" key="5">
    <source>
        <dbReference type="ARBA" id="ARBA00023108"/>
    </source>
</evidence>
<evidence type="ECO:0000256" key="2">
    <source>
        <dbReference type="ARBA" id="ARBA00010330"/>
    </source>
</evidence>
<dbReference type="CDD" id="cd17582">
    <property type="entry name" value="psREC_PRR"/>
    <property type="match status" value="1"/>
</dbReference>
<dbReference type="GO" id="GO:0000160">
    <property type="term" value="P:phosphorelay signal transduction system"/>
    <property type="evidence" value="ECO:0007669"/>
    <property type="project" value="UniProtKB-KW"/>
</dbReference>
<comment type="caution">
    <text evidence="13">The sequence shown here is derived from an EMBL/GenBank/DDBJ whole genome shotgun (WGS) entry which is preliminary data.</text>
</comment>
<dbReference type="GO" id="GO:0048511">
    <property type="term" value="P:rhythmic process"/>
    <property type="evidence" value="ECO:0007669"/>
    <property type="project" value="UniProtKB-KW"/>
</dbReference>
<dbReference type="InterPro" id="IPR010402">
    <property type="entry name" value="CCT_domain"/>
</dbReference>
<dbReference type="Proteomes" id="UP000237000">
    <property type="component" value="Unassembled WGS sequence"/>
</dbReference>
<gene>
    <name evidence="13" type="primary">TorPRR9</name>
    <name evidence="13" type="ORF">TorRG33x02_069600</name>
</gene>
<comment type="caution">
    <text evidence="8">Lacks conserved residue(s) required for the propagation of feature annotation.</text>
</comment>
<feature type="compositionally biased region" description="Basic and acidic residues" evidence="10">
    <location>
        <begin position="20"/>
        <end position="34"/>
    </location>
</feature>
<keyword evidence="3" id="KW-0902">Two-component regulatory system</keyword>
<dbReference type="OrthoDB" id="60033at2759"/>
<evidence type="ECO:0000313" key="14">
    <source>
        <dbReference type="Proteomes" id="UP000237000"/>
    </source>
</evidence>
<dbReference type="Gene3D" id="3.40.50.2300">
    <property type="match status" value="1"/>
</dbReference>
<evidence type="ECO:0000256" key="6">
    <source>
        <dbReference type="ARBA" id="ARBA00023163"/>
    </source>
</evidence>
<dbReference type="PROSITE" id="PS50110">
    <property type="entry name" value="RESPONSE_REGULATORY"/>
    <property type="match status" value="1"/>
</dbReference>
<dbReference type="InParanoid" id="A0A2P5FHE2"/>
<keyword evidence="4" id="KW-0805">Transcription regulation</keyword>
<evidence type="ECO:0000256" key="7">
    <source>
        <dbReference type="ARBA" id="ARBA00023242"/>
    </source>
</evidence>
<dbReference type="InterPro" id="IPR011006">
    <property type="entry name" value="CheY-like_superfamily"/>
</dbReference>
<dbReference type="SMART" id="SM00448">
    <property type="entry name" value="REC"/>
    <property type="match status" value="1"/>
</dbReference>
<reference evidence="14" key="1">
    <citation type="submission" date="2016-06" db="EMBL/GenBank/DDBJ databases">
        <title>Parallel loss of symbiosis genes in relatives of nitrogen-fixing non-legume Parasponia.</title>
        <authorList>
            <person name="Van Velzen R."/>
            <person name="Holmer R."/>
            <person name="Bu F."/>
            <person name="Rutten L."/>
            <person name="Van Zeijl A."/>
            <person name="Liu W."/>
            <person name="Santuari L."/>
            <person name="Cao Q."/>
            <person name="Sharma T."/>
            <person name="Shen D."/>
            <person name="Roswanjaya Y."/>
            <person name="Wardhani T."/>
            <person name="Kalhor M.S."/>
            <person name="Jansen J."/>
            <person name="Van den Hoogen J."/>
            <person name="Gungor B."/>
            <person name="Hartog M."/>
            <person name="Hontelez J."/>
            <person name="Verver J."/>
            <person name="Yang W.-C."/>
            <person name="Schijlen E."/>
            <person name="Repin R."/>
            <person name="Schilthuizen M."/>
            <person name="Schranz E."/>
            <person name="Heidstra R."/>
            <person name="Miyata K."/>
            <person name="Fedorova E."/>
            <person name="Kohlen W."/>
            <person name="Bisseling T."/>
            <person name="Smit S."/>
            <person name="Geurts R."/>
        </authorList>
    </citation>
    <scope>NUCLEOTIDE SEQUENCE [LARGE SCALE GENOMIC DNA]</scope>
    <source>
        <strain evidence="14">cv. RG33-2</strain>
    </source>
</reference>
<protein>
    <submittedName>
        <fullName evidence="13">Two-component response regulator</fullName>
    </submittedName>
</protein>
<dbReference type="AlphaFoldDB" id="A0A2P5FHE2"/>
<evidence type="ECO:0000256" key="9">
    <source>
        <dbReference type="PROSITE-ProRule" id="PRU00357"/>
    </source>
</evidence>
<evidence type="ECO:0000256" key="4">
    <source>
        <dbReference type="ARBA" id="ARBA00023015"/>
    </source>
</evidence>
<dbReference type="GO" id="GO:0005634">
    <property type="term" value="C:nucleus"/>
    <property type="evidence" value="ECO:0007669"/>
    <property type="project" value="UniProtKB-SubCell"/>
</dbReference>
<feature type="domain" description="Response regulatory" evidence="11">
    <location>
        <begin position="55"/>
        <end position="173"/>
    </location>
</feature>
<evidence type="ECO:0000256" key="1">
    <source>
        <dbReference type="ARBA" id="ARBA00004123"/>
    </source>
</evidence>
<dbReference type="Pfam" id="PF06203">
    <property type="entry name" value="CCT"/>
    <property type="match status" value="1"/>
</dbReference>
<comment type="subcellular location">
    <subcellularLocation>
        <location evidence="1 9">Nucleus</location>
    </subcellularLocation>
</comment>
<keyword evidence="5" id="KW-0090">Biological rhythms</keyword>
<dbReference type="GO" id="GO:0009736">
    <property type="term" value="P:cytokinin-activated signaling pathway"/>
    <property type="evidence" value="ECO:0007669"/>
    <property type="project" value="InterPro"/>
</dbReference>
<evidence type="ECO:0000313" key="13">
    <source>
        <dbReference type="EMBL" id="PON97204.1"/>
    </source>
</evidence>
<evidence type="ECO:0000256" key="10">
    <source>
        <dbReference type="SAM" id="MobiDB-lite"/>
    </source>
</evidence>
<feature type="region of interest" description="Disordered" evidence="10">
    <location>
        <begin position="694"/>
        <end position="713"/>
    </location>
</feature>
<dbReference type="InterPro" id="IPR001789">
    <property type="entry name" value="Sig_transdc_resp-reg_receiver"/>
</dbReference>
<dbReference type="FunCoup" id="A0A2P5FHE2">
    <property type="interactions" value="57"/>
</dbReference>
<dbReference type="Pfam" id="PF00072">
    <property type="entry name" value="Response_reg"/>
    <property type="match status" value="1"/>
</dbReference>
<keyword evidence="7 9" id="KW-0539">Nucleus</keyword>
<keyword evidence="6" id="KW-0804">Transcription</keyword>
<dbReference type="InterPro" id="IPR045279">
    <property type="entry name" value="ARR-like"/>
</dbReference>
<keyword evidence="14" id="KW-1185">Reference proteome</keyword>
<feature type="compositionally biased region" description="Polar residues" evidence="10">
    <location>
        <begin position="198"/>
        <end position="210"/>
    </location>
</feature>
<dbReference type="PROSITE" id="PS51017">
    <property type="entry name" value="CCT"/>
    <property type="match status" value="1"/>
</dbReference>
<feature type="domain" description="CCT" evidence="12">
    <location>
        <begin position="668"/>
        <end position="710"/>
    </location>
</feature>
<dbReference type="EMBL" id="JXTC01000033">
    <property type="protein sequence ID" value="PON97204.1"/>
    <property type="molecule type" value="Genomic_DNA"/>
</dbReference>
<sequence length="713" mass="79808">MGEVAVNSEEVVMAVEGEEADKRQQNNDNDKEKEVEVEEENDGSKESYLPRMVLRVLLVEADDSTRQIVTALLRKCGYRVSAVPDGLKAWETLKERARNIDLILTEVELPSISGFALLTLVMEHDVCKNIPVIMMSSQDSISMVLKCMLKGAADYLIKPLRRNELRNLWQHVWRKKTLVHRQLPQNTTAPQHQVEPASENNTASNRSSDYVASLKHTKELSEKLSDVQSSCTTPYLEAESELIPNLQDISHTKSGTASNLSKNNVEIHEDCAKLNKESVMHVSKTLEKSNIFKPEVVSCNEAFRSTVLRLKEEHTCNKRMKQDETAMTKNFKVNANVDTEIESDELVNPSSGAIDLIGTFDDHPRCTKGSSIVNVDGINNSEYAPQLELSLLRVCPRGFNSQGSGERPKLNHSNASAFSWYNNNNTLQPFFPTLSSSHTKSEDCLKKTQELLFSQFSENSPRASQEHAATSSNCQDNIPAIVVGESGQTEAPFPSPQLGLIPVTSLRFDNVSSGYSQFFPSFFFTQSSLSPIWSPISASQGEKSPSAVNTSNHSDPRVHDSEQGYQRSEETSNRSLEQTKEEQRKLEFVEELKPCSLGADRSAGGSFYCGVADYIKSDAHGSICGKSDGSATSAMEDEKITASQGLNENGHYVHERFRGMDSVRSNQREAALTKFRMKRKDRCFEKKVRYQSRKRLAEQRPRVKGQFVRQVQN</sequence>
<feature type="region of interest" description="Disordered" evidence="10">
    <location>
        <begin position="1"/>
        <end position="44"/>
    </location>
</feature>
<dbReference type="STRING" id="63057.A0A2P5FHE2"/>
<organism evidence="13 14">
    <name type="scientific">Trema orientale</name>
    <name type="common">Charcoal tree</name>
    <name type="synonym">Celtis orientalis</name>
    <dbReference type="NCBI Taxonomy" id="63057"/>
    <lineage>
        <taxon>Eukaryota</taxon>
        <taxon>Viridiplantae</taxon>
        <taxon>Streptophyta</taxon>
        <taxon>Embryophyta</taxon>
        <taxon>Tracheophyta</taxon>
        <taxon>Spermatophyta</taxon>
        <taxon>Magnoliopsida</taxon>
        <taxon>eudicotyledons</taxon>
        <taxon>Gunneridae</taxon>
        <taxon>Pentapetalae</taxon>
        <taxon>rosids</taxon>
        <taxon>fabids</taxon>
        <taxon>Rosales</taxon>
        <taxon>Cannabaceae</taxon>
        <taxon>Trema</taxon>
    </lineage>
</organism>
<evidence type="ECO:0000259" key="12">
    <source>
        <dbReference type="PROSITE" id="PS51017"/>
    </source>
</evidence>
<evidence type="ECO:0000259" key="11">
    <source>
        <dbReference type="PROSITE" id="PS50110"/>
    </source>
</evidence>
<evidence type="ECO:0000256" key="3">
    <source>
        <dbReference type="ARBA" id="ARBA00023012"/>
    </source>
</evidence>
<proteinExistence type="inferred from homology"/>
<dbReference type="SUPFAM" id="SSF52172">
    <property type="entry name" value="CheY-like"/>
    <property type="match status" value="1"/>
</dbReference>
<feature type="region of interest" description="Disordered" evidence="10">
    <location>
        <begin position="185"/>
        <end position="212"/>
    </location>
</feature>
<feature type="region of interest" description="Disordered" evidence="10">
    <location>
        <begin position="536"/>
        <end position="582"/>
    </location>
</feature>
<comment type="similarity">
    <text evidence="2">Belongs to the ARR-like family.</text>
</comment>
<evidence type="ECO:0000256" key="8">
    <source>
        <dbReference type="PROSITE-ProRule" id="PRU00169"/>
    </source>
</evidence>
<accession>A0A2P5FHE2</accession>
<dbReference type="PANTHER" id="PTHR43874:SF146">
    <property type="entry name" value="TWO-COMPONENT RESPONSE REGULATOR-LIKE APRR9"/>
    <property type="match status" value="1"/>
</dbReference>
<dbReference type="PANTHER" id="PTHR43874">
    <property type="entry name" value="TWO-COMPONENT RESPONSE REGULATOR"/>
    <property type="match status" value="1"/>
</dbReference>
<name>A0A2P5FHE2_TREOI</name>
<feature type="compositionally biased region" description="Polar residues" evidence="10">
    <location>
        <begin position="536"/>
        <end position="553"/>
    </location>
</feature>
<feature type="compositionally biased region" description="Basic and acidic residues" evidence="10">
    <location>
        <begin position="554"/>
        <end position="582"/>
    </location>
</feature>